<protein>
    <recommendedName>
        <fullName evidence="4">Outer membrane lipoprotein-sorting protein</fullName>
    </recommendedName>
</protein>
<feature type="chain" id="PRO_5016415313" description="Outer membrane lipoprotein-sorting protein" evidence="1">
    <location>
        <begin position="21"/>
        <end position="262"/>
    </location>
</feature>
<comment type="caution">
    <text evidence="2">The sequence shown here is derived from an EMBL/GenBank/DDBJ whole genome shotgun (WGS) entry which is preliminary data.</text>
</comment>
<sequence>MKKIQLILFLLSINSFVGLAQSKKTPNPPAPGFDLAGSDARAVQIADEVMAAMGGRTAWDGTQLIAWNFDSVRKIIWDKWSGDVRVDNLHDDQTVLLNINNDMGRVYRHGEEVLIADSVTKYVKQGKRNWINDSFWLLMPFRLKDAGVTLKYLGAEATQMGKPADVLQVSFKNGSLMPGARYKIWVDKKSHLVSQWAHFQKPTDQQPAFILPWDDYQQYSNILLSSNRGDHDITDIMIFTGLPGEVFSDFTRIDISRYPATK</sequence>
<dbReference type="AlphaFoldDB" id="A0A327NH75"/>
<dbReference type="Proteomes" id="UP000249016">
    <property type="component" value="Unassembled WGS sequence"/>
</dbReference>
<keyword evidence="3" id="KW-1185">Reference proteome</keyword>
<feature type="signal peptide" evidence="1">
    <location>
        <begin position="1"/>
        <end position="20"/>
    </location>
</feature>
<evidence type="ECO:0000256" key="1">
    <source>
        <dbReference type="SAM" id="SignalP"/>
    </source>
</evidence>
<dbReference type="RefSeq" id="WP_111342147.1">
    <property type="nucleotide sequence ID" value="NZ_QLII01000001.1"/>
</dbReference>
<name>A0A327NH75_9BACT</name>
<evidence type="ECO:0008006" key="4">
    <source>
        <dbReference type="Google" id="ProtNLM"/>
    </source>
</evidence>
<organism evidence="2 3">
    <name type="scientific">Spirosoma telluris</name>
    <dbReference type="NCBI Taxonomy" id="2183553"/>
    <lineage>
        <taxon>Bacteria</taxon>
        <taxon>Pseudomonadati</taxon>
        <taxon>Bacteroidota</taxon>
        <taxon>Cytophagia</taxon>
        <taxon>Cytophagales</taxon>
        <taxon>Cytophagaceae</taxon>
        <taxon>Spirosoma</taxon>
    </lineage>
</organism>
<accession>A0A327NH75</accession>
<reference evidence="2 3" key="1">
    <citation type="submission" date="2018-06" db="EMBL/GenBank/DDBJ databases">
        <title>Spirosoma sp. HMF3257 Genome sequencing and assembly.</title>
        <authorList>
            <person name="Kang H."/>
            <person name="Cha I."/>
            <person name="Kim H."/>
            <person name="Kang J."/>
            <person name="Joh K."/>
        </authorList>
    </citation>
    <scope>NUCLEOTIDE SEQUENCE [LARGE SCALE GENOMIC DNA]</scope>
    <source>
        <strain evidence="2 3">HMF3257</strain>
    </source>
</reference>
<dbReference type="OrthoDB" id="892266at2"/>
<evidence type="ECO:0000313" key="3">
    <source>
        <dbReference type="Proteomes" id="UP000249016"/>
    </source>
</evidence>
<evidence type="ECO:0000313" key="2">
    <source>
        <dbReference type="EMBL" id="RAI74662.1"/>
    </source>
</evidence>
<keyword evidence="1" id="KW-0732">Signal</keyword>
<dbReference type="EMBL" id="QLII01000001">
    <property type="protein sequence ID" value="RAI74662.1"/>
    <property type="molecule type" value="Genomic_DNA"/>
</dbReference>
<gene>
    <name evidence="2" type="ORF">HMF3257_11030</name>
</gene>
<proteinExistence type="predicted"/>